<dbReference type="Proteomes" id="UP001629113">
    <property type="component" value="Unassembled WGS sequence"/>
</dbReference>
<feature type="transmembrane region" description="Helical" evidence="7">
    <location>
        <begin position="86"/>
        <end position="110"/>
    </location>
</feature>
<dbReference type="PANTHER" id="PTHR33048:SF47">
    <property type="entry name" value="INTEGRAL MEMBRANE PROTEIN-RELATED"/>
    <property type="match status" value="1"/>
</dbReference>
<evidence type="ECO:0000256" key="4">
    <source>
        <dbReference type="ARBA" id="ARBA00023136"/>
    </source>
</evidence>
<evidence type="ECO:0000256" key="7">
    <source>
        <dbReference type="SAM" id="Phobius"/>
    </source>
</evidence>
<feature type="transmembrane region" description="Helical" evidence="7">
    <location>
        <begin position="122"/>
        <end position="145"/>
    </location>
</feature>
<sequence length="369" mass="40939">MAYSARSLQPVIVSTVFVTFATFIVALRLYVRGIIVRKLGKEDWLALFTIFPSIGQTVTVFYQVKYGLGQHVTTLTPEQGLKSQEVLYFSILLYATALTSIKFSILSQYLQLFVRRTARVQAYILMGVVAIFGAFIILTSMLTCIPVERFWDSTQPGHCMNRRPLWFAHAAFNVCTDFAIMLLPMPTLWALQLPRKQKVTLVTIFGIGGVVCIISIIRIQTIDIATETKDPTYDTVNAAILSAVEVNTAIICASLPMLKPLAGRLCPQLWGSSSDPHSRPNYTLSGTGFTSSPKGPRMQLQSFHQPIPTTTRIVGVCPNAVLDVEKGKKDSGVNIGNERDIVMSTTIEQDIERRGDGDSERSLIIQQNR</sequence>
<reference evidence="9 10" key="1">
    <citation type="submission" date="2024-06" db="EMBL/GenBank/DDBJ databases">
        <title>Complete genome of Phlyctema vagabunda strain 19-DSS-EL-015.</title>
        <authorList>
            <person name="Fiorenzani C."/>
        </authorList>
    </citation>
    <scope>NUCLEOTIDE SEQUENCE [LARGE SCALE GENOMIC DNA]</scope>
    <source>
        <strain evidence="9 10">19-DSS-EL-015</strain>
    </source>
</reference>
<dbReference type="PANTHER" id="PTHR33048">
    <property type="entry name" value="PTH11-LIKE INTEGRAL MEMBRANE PROTEIN (AFU_ORTHOLOGUE AFUA_5G11245)"/>
    <property type="match status" value="1"/>
</dbReference>
<comment type="subcellular location">
    <subcellularLocation>
        <location evidence="1">Membrane</location>
        <topology evidence="1">Multi-pass membrane protein</topology>
    </subcellularLocation>
</comment>
<feature type="transmembrane region" description="Helical" evidence="7">
    <location>
        <begin position="199"/>
        <end position="219"/>
    </location>
</feature>
<feature type="transmembrane region" description="Helical" evidence="7">
    <location>
        <begin position="165"/>
        <end position="187"/>
    </location>
</feature>
<feature type="domain" description="Rhodopsin" evidence="8">
    <location>
        <begin position="27"/>
        <end position="262"/>
    </location>
</feature>
<proteinExistence type="inferred from homology"/>
<keyword evidence="3 7" id="KW-1133">Transmembrane helix</keyword>
<keyword evidence="10" id="KW-1185">Reference proteome</keyword>
<keyword evidence="4 7" id="KW-0472">Membrane</keyword>
<gene>
    <name evidence="9" type="ORF">PVAG01_08122</name>
</gene>
<feature type="region of interest" description="Disordered" evidence="6">
    <location>
        <begin position="273"/>
        <end position="297"/>
    </location>
</feature>
<dbReference type="EMBL" id="JBFCZG010000007">
    <property type="protein sequence ID" value="KAL3419624.1"/>
    <property type="molecule type" value="Genomic_DNA"/>
</dbReference>
<feature type="transmembrane region" description="Helical" evidence="7">
    <location>
        <begin position="239"/>
        <end position="258"/>
    </location>
</feature>
<accession>A0ABR4P8L2</accession>
<dbReference type="InterPro" id="IPR052337">
    <property type="entry name" value="SAT4-like"/>
</dbReference>
<organism evidence="9 10">
    <name type="scientific">Phlyctema vagabunda</name>
    <dbReference type="NCBI Taxonomy" id="108571"/>
    <lineage>
        <taxon>Eukaryota</taxon>
        <taxon>Fungi</taxon>
        <taxon>Dikarya</taxon>
        <taxon>Ascomycota</taxon>
        <taxon>Pezizomycotina</taxon>
        <taxon>Leotiomycetes</taxon>
        <taxon>Helotiales</taxon>
        <taxon>Dermateaceae</taxon>
        <taxon>Phlyctema</taxon>
    </lineage>
</organism>
<name>A0ABR4P8L2_9HELO</name>
<evidence type="ECO:0000256" key="5">
    <source>
        <dbReference type="ARBA" id="ARBA00038359"/>
    </source>
</evidence>
<evidence type="ECO:0000313" key="10">
    <source>
        <dbReference type="Proteomes" id="UP001629113"/>
    </source>
</evidence>
<evidence type="ECO:0000259" key="8">
    <source>
        <dbReference type="Pfam" id="PF20684"/>
    </source>
</evidence>
<comment type="caution">
    <text evidence="9">The sequence shown here is derived from an EMBL/GenBank/DDBJ whole genome shotgun (WGS) entry which is preliminary data.</text>
</comment>
<feature type="transmembrane region" description="Helical" evidence="7">
    <location>
        <begin position="43"/>
        <end position="66"/>
    </location>
</feature>
<comment type="similarity">
    <text evidence="5">Belongs to the SAT4 family.</text>
</comment>
<dbReference type="InterPro" id="IPR049326">
    <property type="entry name" value="Rhodopsin_dom_fungi"/>
</dbReference>
<dbReference type="Pfam" id="PF20684">
    <property type="entry name" value="Fung_rhodopsin"/>
    <property type="match status" value="1"/>
</dbReference>
<evidence type="ECO:0000256" key="2">
    <source>
        <dbReference type="ARBA" id="ARBA00022692"/>
    </source>
</evidence>
<keyword evidence="2 7" id="KW-0812">Transmembrane</keyword>
<evidence type="ECO:0000256" key="6">
    <source>
        <dbReference type="SAM" id="MobiDB-lite"/>
    </source>
</evidence>
<evidence type="ECO:0000313" key="9">
    <source>
        <dbReference type="EMBL" id="KAL3419624.1"/>
    </source>
</evidence>
<feature type="transmembrane region" description="Helical" evidence="7">
    <location>
        <begin position="12"/>
        <end position="31"/>
    </location>
</feature>
<evidence type="ECO:0000256" key="1">
    <source>
        <dbReference type="ARBA" id="ARBA00004141"/>
    </source>
</evidence>
<evidence type="ECO:0000256" key="3">
    <source>
        <dbReference type="ARBA" id="ARBA00022989"/>
    </source>
</evidence>
<protein>
    <recommendedName>
        <fullName evidence="8">Rhodopsin domain-containing protein</fullName>
    </recommendedName>
</protein>